<dbReference type="SMART" id="SM00421">
    <property type="entry name" value="HTH_LUXR"/>
    <property type="match status" value="1"/>
</dbReference>
<protein>
    <submittedName>
        <fullName evidence="3">Response regulator transcription factor</fullName>
    </submittedName>
</protein>
<dbReference type="SUPFAM" id="SSF46894">
    <property type="entry name" value="C-terminal effector domain of the bipartite response regulators"/>
    <property type="match status" value="1"/>
</dbReference>
<evidence type="ECO:0000313" key="3">
    <source>
        <dbReference type="EMBL" id="TEU54071.1"/>
    </source>
</evidence>
<evidence type="ECO:0000259" key="2">
    <source>
        <dbReference type="SMART" id="SM00421"/>
    </source>
</evidence>
<organism evidence="3 4">
    <name type="scientific">Burkholderia cepacia</name>
    <name type="common">Pseudomonas cepacia</name>
    <dbReference type="NCBI Taxonomy" id="292"/>
    <lineage>
        <taxon>Bacteria</taxon>
        <taxon>Pseudomonadati</taxon>
        <taxon>Pseudomonadota</taxon>
        <taxon>Betaproteobacteria</taxon>
        <taxon>Burkholderiales</taxon>
        <taxon>Burkholderiaceae</taxon>
        <taxon>Burkholderia</taxon>
        <taxon>Burkholderia cepacia complex</taxon>
    </lineage>
</organism>
<feature type="compositionally biased region" description="Polar residues" evidence="1">
    <location>
        <begin position="1"/>
        <end position="14"/>
    </location>
</feature>
<dbReference type="Proteomes" id="UP000298234">
    <property type="component" value="Unassembled WGS sequence"/>
</dbReference>
<gene>
    <name evidence="3" type="ORF">E3D37_03085</name>
</gene>
<dbReference type="GO" id="GO:0003677">
    <property type="term" value="F:DNA binding"/>
    <property type="evidence" value="ECO:0007669"/>
    <property type="project" value="InterPro"/>
</dbReference>
<dbReference type="InterPro" id="IPR000792">
    <property type="entry name" value="Tscrpt_reg_LuxR_C"/>
</dbReference>
<reference evidence="3 4" key="1">
    <citation type="submission" date="2019-03" db="EMBL/GenBank/DDBJ databases">
        <title>Burkholderia cepacia outbreak.</title>
        <authorList>
            <person name="Farzana R."/>
            <person name="Walsh T.R."/>
        </authorList>
    </citation>
    <scope>NUCLEOTIDE SEQUENCE [LARGE SCALE GENOMIC DNA]</scope>
    <source>
        <strain evidence="4">d13</strain>
    </source>
</reference>
<dbReference type="GO" id="GO:0006355">
    <property type="term" value="P:regulation of DNA-templated transcription"/>
    <property type="evidence" value="ECO:0007669"/>
    <property type="project" value="InterPro"/>
</dbReference>
<dbReference type="Pfam" id="PF00196">
    <property type="entry name" value="GerE"/>
    <property type="match status" value="1"/>
</dbReference>
<accession>A0AAX2RYS1</accession>
<dbReference type="Gene3D" id="1.10.10.10">
    <property type="entry name" value="Winged helix-like DNA-binding domain superfamily/Winged helix DNA-binding domain"/>
    <property type="match status" value="1"/>
</dbReference>
<proteinExistence type="predicted"/>
<dbReference type="InterPro" id="IPR036388">
    <property type="entry name" value="WH-like_DNA-bd_sf"/>
</dbReference>
<evidence type="ECO:0000256" key="1">
    <source>
        <dbReference type="SAM" id="MobiDB-lite"/>
    </source>
</evidence>
<feature type="domain" description="HTH luxR-type" evidence="2">
    <location>
        <begin position="96"/>
        <end position="153"/>
    </location>
</feature>
<dbReference type="EMBL" id="SNSQ01000002">
    <property type="protein sequence ID" value="TEU54071.1"/>
    <property type="molecule type" value="Genomic_DNA"/>
</dbReference>
<name>A0AAX2RYS1_BURCE</name>
<dbReference type="AlphaFoldDB" id="A0AAX2RYS1"/>
<comment type="caution">
    <text evidence="3">The sequence shown here is derived from an EMBL/GenBank/DDBJ whole genome shotgun (WGS) entry which is preliminary data.</text>
</comment>
<sequence length="162" mass="17855">MSTSRCAMPSATSRECSKTRDGSSEAAANGMMNVRPLLPRDPRRTNSALLRERAPLVSWATRAPIGACHDVAETLRREFNRNVARAIDIPPDAPQHSRLTDCEPEVLGHLASGDGIFDIARDMQLNAKTISTYNARSLDKLELRSDAALIRYVIADRIVEPD</sequence>
<evidence type="ECO:0000313" key="4">
    <source>
        <dbReference type="Proteomes" id="UP000298234"/>
    </source>
</evidence>
<feature type="region of interest" description="Disordered" evidence="1">
    <location>
        <begin position="1"/>
        <end position="42"/>
    </location>
</feature>
<dbReference type="InterPro" id="IPR016032">
    <property type="entry name" value="Sig_transdc_resp-reg_C-effctor"/>
</dbReference>